<dbReference type="GO" id="GO:0005886">
    <property type="term" value="C:plasma membrane"/>
    <property type="evidence" value="ECO:0007669"/>
    <property type="project" value="UniProtKB-SubCell"/>
</dbReference>
<keyword evidence="5" id="KW-0964">Secreted</keyword>
<evidence type="ECO:0000256" key="8">
    <source>
        <dbReference type="ARBA" id="ARBA00022723"/>
    </source>
</evidence>
<feature type="binding site" description="axial binding residue" evidence="15">
    <location>
        <position position="46"/>
    </location>
    <ligand>
        <name>heme</name>
        <dbReference type="ChEBI" id="CHEBI:30413"/>
    </ligand>
    <ligandPart>
        <name>Fe</name>
        <dbReference type="ChEBI" id="CHEBI:18248"/>
    </ligandPart>
</feature>
<dbReference type="STRING" id="1283841.A0A084QS76"/>
<comment type="caution">
    <text evidence="15">Lacks conserved residue(s) required for the propagation of feature annotation.</text>
</comment>
<keyword evidence="9 17" id="KW-0732">Signal</keyword>
<evidence type="ECO:0000256" key="1">
    <source>
        <dbReference type="ARBA" id="ARBA00004609"/>
    </source>
</evidence>
<comment type="subcellular location">
    <subcellularLocation>
        <location evidence="1">Cell membrane</location>
        <topology evidence="1">Lipid-anchor</topology>
        <topology evidence="1">GPI-anchor</topology>
    </subcellularLocation>
    <subcellularLocation>
        <location evidence="2">Secreted</location>
    </subcellularLocation>
</comment>
<dbReference type="EMBL" id="KL660354">
    <property type="protein sequence ID" value="KFA66811.1"/>
    <property type="molecule type" value="Genomic_DNA"/>
</dbReference>
<keyword evidence="10 15" id="KW-0408">Iron</keyword>
<dbReference type="Pfam" id="PF05730">
    <property type="entry name" value="CFEM"/>
    <property type="match status" value="1"/>
</dbReference>
<keyword evidence="8 15" id="KW-0479">Metal-binding</keyword>
<keyword evidence="13" id="KW-0325">Glycoprotein</keyword>
<name>A0A084QS76_STAC4</name>
<dbReference type="Proteomes" id="UP000028524">
    <property type="component" value="Unassembled WGS sequence"/>
</dbReference>
<proteinExistence type="inferred from homology"/>
<dbReference type="PANTHER" id="PTHR37928">
    <property type="entry name" value="CFEM DOMAIN PROTEIN (AFU_ORTHOLOGUE AFUA_6G14090)"/>
    <property type="match status" value="1"/>
</dbReference>
<evidence type="ECO:0000256" key="11">
    <source>
        <dbReference type="ARBA" id="ARBA00023136"/>
    </source>
</evidence>
<feature type="chain" id="PRO_5001779700" description="CFEM domain-containing protein" evidence="17">
    <location>
        <begin position="18"/>
        <end position="164"/>
    </location>
</feature>
<organism evidence="19 20">
    <name type="scientific">Stachybotrys chlorohalonatus (strain IBT 40285)</name>
    <dbReference type="NCBI Taxonomy" id="1283841"/>
    <lineage>
        <taxon>Eukaryota</taxon>
        <taxon>Fungi</taxon>
        <taxon>Dikarya</taxon>
        <taxon>Ascomycota</taxon>
        <taxon>Pezizomycotina</taxon>
        <taxon>Sordariomycetes</taxon>
        <taxon>Hypocreomycetidae</taxon>
        <taxon>Hypocreales</taxon>
        <taxon>Stachybotryaceae</taxon>
        <taxon>Stachybotrys</taxon>
    </lineage>
</organism>
<keyword evidence="7" id="KW-0336">GPI-anchor</keyword>
<evidence type="ECO:0000313" key="20">
    <source>
        <dbReference type="Proteomes" id="UP000028524"/>
    </source>
</evidence>
<keyword evidence="14" id="KW-0449">Lipoprotein</keyword>
<dbReference type="GO" id="GO:0098552">
    <property type="term" value="C:side of membrane"/>
    <property type="evidence" value="ECO:0007669"/>
    <property type="project" value="UniProtKB-KW"/>
</dbReference>
<feature type="region of interest" description="Disordered" evidence="16">
    <location>
        <begin position="95"/>
        <end position="144"/>
    </location>
</feature>
<keyword evidence="12 15" id="KW-1015">Disulfide bond</keyword>
<accession>A0A084QS76</accession>
<evidence type="ECO:0000313" key="19">
    <source>
        <dbReference type="EMBL" id="KFA66811.1"/>
    </source>
</evidence>
<evidence type="ECO:0000259" key="18">
    <source>
        <dbReference type="PROSITE" id="PS52012"/>
    </source>
</evidence>
<dbReference type="AlphaFoldDB" id="A0A084QS76"/>
<evidence type="ECO:0000256" key="6">
    <source>
        <dbReference type="ARBA" id="ARBA00022617"/>
    </source>
</evidence>
<evidence type="ECO:0000256" key="5">
    <source>
        <dbReference type="ARBA" id="ARBA00022525"/>
    </source>
</evidence>
<gene>
    <name evidence="19" type="ORF">S40285_06825</name>
</gene>
<protein>
    <recommendedName>
        <fullName evidence="18">CFEM domain-containing protein</fullName>
    </recommendedName>
</protein>
<feature type="signal peptide" evidence="17">
    <location>
        <begin position="1"/>
        <end position="17"/>
    </location>
</feature>
<evidence type="ECO:0000256" key="16">
    <source>
        <dbReference type="SAM" id="MobiDB-lite"/>
    </source>
</evidence>
<sequence>MRFTPLIVAGFAGLATAQRMSDAVPDCAVECLEDGIQSATDCALDDGDCVCEVDNYRNTYDVIQACVLLACGAARSLDEVLPAAAGFCSSVTDGATAPPVDDSPSPTTAVTSSSGASQTPALTTPEPTAESTPSPTDEPDAASAVGPAGAVGLAALGLGLLVLL</sequence>
<dbReference type="InterPro" id="IPR008427">
    <property type="entry name" value="Extracellular_membr_CFEM_dom"/>
</dbReference>
<dbReference type="PANTHER" id="PTHR37928:SF2">
    <property type="entry name" value="GPI ANCHORED CFEM DOMAIN PROTEIN (AFU_ORTHOLOGUE AFUA_6G10580)"/>
    <property type="match status" value="1"/>
</dbReference>
<dbReference type="PROSITE" id="PS52012">
    <property type="entry name" value="CFEM"/>
    <property type="match status" value="1"/>
</dbReference>
<evidence type="ECO:0000256" key="2">
    <source>
        <dbReference type="ARBA" id="ARBA00004613"/>
    </source>
</evidence>
<evidence type="ECO:0000256" key="3">
    <source>
        <dbReference type="ARBA" id="ARBA00010031"/>
    </source>
</evidence>
<dbReference type="OrthoDB" id="3767534at2759"/>
<dbReference type="OMA" id="CEATNYR"/>
<evidence type="ECO:0000256" key="7">
    <source>
        <dbReference type="ARBA" id="ARBA00022622"/>
    </source>
</evidence>
<evidence type="ECO:0000256" key="14">
    <source>
        <dbReference type="ARBA" id="ARBA00023288"/>
    </source>
</evidence>
<dbReference type="HOGENOM" id="CLU_063084_5_2_1"/>
<evidence type="ECO:0000256" key="4">
    <source>
        <dbReference type="ARBA" id="ARBA00022475"/>
    </source>
</evidence>
<keyword evidence="11" id="KW-0472">Membrane</keyword>
<evidence type="ECO:0000256" key="12">
    <source>
        <dbReference type="ARBA" id="ARBA00023157"/>
    </source>
</evidence>
<evidence type="ECO:0000256" key="13">
    <source>
        <dbReference type="ARBA" id="ARBA00023180"/>
    </source>
</evidence>
<feature type="domain" description="CFEM" evidence="18">
    <location>
        <begin position="1"/>
        <end position="113"/>
    </location>
</feature>
<evidence type="ECO:0000256" key="17">
    <source>
        <dbReference type="SAM" id="SignalP"/>
    </source>
</evidence>
<dbReference type="InParanoid" id="A0A084QS76"/>
<dbReference type="GO" id="GO:0046872">
    <property type="term" value="F:metal ion binding"/>
    <property type="evidence" value="ECO:0007669"/>
    <property type="project" value="UniProtKB-UniRule"/>
</dbReference>
<dbReference type="InterPro" id="IPR051735">
    <property type="entry name" value="CFEM_domain"/>
</dbReference>
<evidence type="ECO:0000256" key="9">
    <source>
        <dbReference type="ARBA" id="ARBA00022729"/>
    </source>
</evidence>
<feature type="disulfide bond" evidence="15">
    <location>
        <begin position="42"/>
        <end position="49"/>
    </location>
</feature>
<comment type="similarity">
    <text evidence="3">Belongs to the RBT5 family.</text>
</comment>
<evidence type="ECO:0000256" key="15">
    <source>
        <dbReference type="PROSITE-ProRule" id="PRU01356"/>
    </source>
</evidence>
<evidence type="ECO:0000256" key="10">
    <source>
        <dbReference type="ARBA" id="ARBA00023004"/>
    </source>
</evidence>
<dbReference type="GO" id="GO:0005576">
    <property type="term" value="C:extracellular region"/>
    <property type="evidence" value="ECO:0007669"/>
    <property type="project" value="UniProtKB-SubCell"/>
</dbReference>
<keyword evidence="6 15" id="KW-0349">Heme</keyword>
<keyword evidence="20" id="KW-1185">Reference proteome</keyword>
<reference evidence="19 20" key="1">
    <citation type="journal article" date="2014" name="BMC Genomics">
        <title>Comparative genome sequencing reveals chemotype-specific gene clusters in the toxigenic black mold Stachybotrys.</title>
        <authorList>
            <person name="Semeiks J."/>
            <person name="Borek D."/>
            <person name="Otwinowski Z."/>
            <person name="Grishin N.V."/>
        </authorList>
    </citation>
    <scope>NUCLEOTIDE SEQUENCE [LARGE SCALE GENOMIC DNA]</scope>
    <source>
        <strain evidence="19 20">IBT 40285</strain>
    </source>
</reference>
<feature type="compositionally biased region" description="Low complexity" evidence="16">
    <location>
        <begin position="103"/>
        <end position="144"/>
    </location>
</feature>
<keyword evidence="4" id="KW-1003">Cell membrane</keyword>